<accession>A0A642PZ82</accession>
<dbReference type="Proteomes" id="UP000448877">
    <property type="component" value="Unassembled WGS sequence"/>
</dbReference>
<evidence type="ECO:0000313" key="2">
    <source>
        <dbReference type="Proteomes" id="UP000448877"/>
    </source>
</evidence>
<dbReference type="GeneID" id="78404447"/>
<reference evidence="1 2" key="1">
    <citation type="journal article" date="2019" name="Nat. Med.">
        <title>A library of human gut bacterial isolates paired with longitudinal multiomics data enables mechanistic microbiome research.</title>
        <authorList>
            <person name="Poyet M."/>
            <person name="Groussin M."/>
            <person name="Gibbons S.M."/>
            <person name="Avila-Pacheco J."/>
            <person name="Jiang X."/>
            <person name="Kearney S.M."/>
            <person name="Perrotta A.R."/>
            <person name="Berdy B."/>
            <person name="Zhao S."/>
            <person name="Lieberman T.D."/>
            <person name="Swanson P.K."/>
            <person name="Smith M."/>
            <person name="Roesemann S."/>
            <person name="Alexander J.E."/>
            <person name="Rich S.A."/>
            <person name="Livny J."/>
            <person name="Vlamakis H."/>
            <person name="Clish C."/>
            <person name="Bullock K."/>
            <person name="Deik A."/>
            <person name="Scott J."/>
            <person name="Pierce K.A."/>
            <person name="Xavier R.J."/>
            <person name="Alm E.J."/>
        </authorList>
    </citation>
    <scope>NUCLEOTIDE SEQUENCE [LARGE SCALE GENOMIC DNA]</scope>
    <source>
        <strain evidence="1 2">BIOML-A6</strain>
    </source>
</reference>
<gene>
    <name evidence="1" type="ORF">F2Y81_10380</name>
</gene>
<dbReference type="RefSeq" id="WP_008142450.1">
    <property type="nucleotide sequence ID" value="NZ_VVYV01000014.1"/>
</dbReference>
<protein>
    <submittedName>
        <fullName evidence="1">Uncharacterized protein</fullName>
    </submittedName>
</protein>
<dbReference type="EMBL" id="VVYV01000014">
    <property type="protein sequence ID" value="KAA5419260.1"/>
    <property type="molecule type" value="Genomic_DNA"/>
</dbReference>
<name>A0A642PZ82_9BACE</name>
<organism evidence="1 2">
    <name type="scientific">Bacteroides cellulosilyticus</name>
    <dbReference type="NCBI Taxonomy" id="246787"/>
    <lineage>
        <taxon>Bacteria</taxon>
        <taxon>Pseudomonadati</taxon>
        <taxon>Bacteroidota</taxon>
        <taxon>Bacteroidia</taxon>
        <taxon>Bacteroidales</taxon>
        <taxon>Bacteroidaceae</taxon>
        <taxon>Bacteroides</taxon>
    </lineage>
</organism>
<dbReference type="AlphaFoldDB" id="A0A642PZ82"/>
<comment type="caution">
    <text evidence="1">The sequence shown here is derived from an EMBL/GenBank/DDBJ whole genome shotgun (WGS) entry which is preliminary data.</text>
</comment>
<sequence>MKSKEKVDKWLEDEAFMSFAQKRTTEIARYILNNYPYDLKYEELDECFGHDDRYVVPVVDYLVYRLHRAKLKKNSKKRREGIWWVFVQVILLGHDVKYFAKEFERLLPELRLTLIPMLHAEYMRTLNN</sequence>
<evidence type="ECO:0000313" key="1">
    <source>
        <dbReference type="EMBL" id="KAA5419260.1"/>
    </source>
</evidence>
<proteinExistence type="predicted"/>